<keyword evidence="2 7" id="KW-0812">Transmembrane</keyword>
<comment type="caution">
    <text evidence="9">The sequence shown here is derived from an EMBL/GenBank/DDBJ whole genome shotgun (WGS) entry which is preliminary data.</text>
</comment>
<dbReference type="SMART" id="SM00255">
    <property type="entry name" value="TIR"/>
    <property type="match status" value="1"/>
</dbReference>
<dbReference type="GO" id="GO:0002224">
    <property type="term" value="P:toll-like receptor signaling pathway"/>
    <property type="evidence" value="ECO:0007669"/>
    <property type="project" value="TreeGrafter"/>
</dbReference>
<keyword evidence="5 7" id="KW-0472">Membrane</keyword>
<evidence type="ECO:0000256" key="3">
    <source>
        <dbReference type="ARBA" id="ARBA00022729"/>
    </source>
</evidence>
<dbReference type="EMBL" id="QNUK01000358">
    <property type="protein sequence ID" value="KAF5894771.1"/>
    <property type="molecule type" value="Genomic_DNA"/>
</dbReference>
<feature type="domain" description="TIR" evidence="8">
    <location>
        <begin position="360"/>
        <end position="461"/>
    </location>
</feature>
<dbReference type="AlphaFoldDB" id="A0A8J4TYN3"/>
<reference evidence="9" key="1">
    <citation type="submission" date="2020-07" db="EMBL/GenBank/DDBJ databases">
        <title>Clarias magur genome sequencing, assembly and annotation.</title>
        <authorList>
            <person name="Kushwaha B."/>
            <person name="Kumar R."/>
            <person name="Das P."/>
            <person name="Joshi C.G."/>
            <person name="Kumar D."/>
            <person name="Nagpure N.S."/>
            <person name="Pandey M."/>
            <person name="Agarwal S."/>
            <person name="Srivastava S."/>
            <person name="Singh M."/>
            <person name="Sahoo L."/>
            <person name="Jayasankar P."/>
            <person name="Meher P.K."/>
            <person name="Koringa P.G."/>
            <person name="Iquebal M.A."/>
            <person name="Das S.P."/>
            <person name="Bit A."/>
            <person name="Patnaik S."/>
            <person name="Patel N."/>
            <person name="Shah T.M."/>
            <person name="Hinsu A."/>
            <person name="Jena J.K."/>
        </authorList>
    </citation>
    <scope>NUCLEOTIDE SEQUENCE</scope>
    <source>
        <strain evidence="9">CIFAMagur01</strain>
        <tissue evidence="9">Testis</tissue>
    </source>
</reference>
<organism evidence="9 10">
    <name type="scientific">Clarias magur</name>
    <name type="common">Asian catfish</name>
    <name type="synonym">Macropteronotus magur</name>
    <dbReference type="NCBI Taxonomy" id="1594786"/>
    <lineage>
        <taxon>Eukaryota</taxon>
        <taxon>Metazoa</taxon>
        <taxon>Chordata</taxon>
        <taxon>Craniata</taxon>
        <taxon>Vertebrata</taxon>
        <taxon>Euteleostomi</taxon>
        <taxon>Actinopterygii</taxon>
        <taxon>Neopterygii</taxon>
        <taxon>Teleostei</taxon>
        <taxon>Ostariophysi</taxon>
        <taxon>Siluriformes</taxon>
        <taxon>Clariidae</taxon>
        <taxon>Clarias</taxon>
    </lineage>
</organism>
<protein>
    <submittedName>
        <fullName evidence="9">Toll-like receptor 13</fullName>
    </submittedName>
</protein>
<evidence type="ECO:0000256" key="1">
    <source>
        <dbReference type="ARBA" id="ARBA00004167"/>
    </source>
</evidence>
<dbReference type="Proteomes" id="UP000727407">
    <property type="component" value="Unassembled WGS sequence"/>
</dbReference>
<evidence type="ECO:0000256" key="2">
    <source>
        <dbReference type="ARBA" id="ARBA00022692"/>
    </source>
</evidence>
<feature type="transmembrane region" description="Helical" evidence="7">
    <location>
        <begin position="310"/>
        <end position="329"/>
    </location>
</feature>
<accession>A0A8J4TYN3</accession>
<feature type="region of interest" description="Disordered" evidence="6">
    <location>
        <begin position="1"/>
        <end position="22"/>
    </location>
</feature>
<sequence>LISAASVQFPDDDATQQNPTEEGHCMFSKWDDVEGGSRDVLDGELEFVNLGVFQYSSSEPSKIQINLSLPENLTKLSISSGIRPMTLNLSKSKKSQVGLSLNVCGQSVTFQDCDNTLFKSLVELTAETEQLLCGQSFPGQFLKSLRHFMIKANHKTGQMDLTDLNQLVNLKSLILFNVDLSRQSGLDVIFRNLSNLEYLCISVCSVPLLEKYLIRDLKSLKVMFLQADNVFSVMENFVEPLKNLRYLILKDALLHCSCDNAWITNWAKYVQNVQVNFRDSALERLQCITVDETKFLRKYAQENCLFNVDFLLFVSTSLGLVLFMLVVLLHQLAGDYLLAFFHIARAWVEEAMRANRKGHYHFDVFVSYSGKDERWVMDELLPNLGKRGPPSLKLCLHSRDFELGKDIVENITDSLYRSRHTLCLVSRNYLRSTWCSLEMRLATYRLLAEHRDVLVLVFLEK</sequence>
<dbReference type="PANTHER" id="PTHR24365:SF522">
    <property type="entry name" value="LOW QUALITY PROTEIN: TOLL-LIKE RECEPTOR 13-RELATED"/>
    <property type="match status" value="1"/>
</dbReference>
<dbReference type="InterPro" id="IPR000157">
    <property type="entry name" value="TIR_dom"/>
</dbReference>
<dbReference type="PROSITE" id="PS50104">
    <property type="entry name" value="TIR"/>
    <property type="match status" value="1"/>
</dbReference>
<evidence type="ECO:0000256" key="5">
    <source>
        <dbReference type="ARBA" id="ARBA00023136"/>
    </source>
</evidence>
<dbReference type="Pfam" id="PF01582">
    <property type="entry name" value="TIR"/>
    <property type="match status" value="1"/>
</dbReference>
<name>A0A8J4TYN3_CLAMG</name>
<dbReference type="GO" id="GO:0006954">
    <property type="term" value="P:inflammatory response"/>
    <property type="evidence" value="ECO:0007669"/>
    <property type="project" value="TreeGrafter"/>
</dbReference>
<evidence type="ECO:0000256" key="6">
    <source>
        <dbReference type="SAM" id="MobiDB-lite"/>
    </source>
</evidence>
<evidence type="ECO:0000256" key="4">
    <source>
        <dbReference type="ARBA" id="ARBA00022989"/>
    </source>
</evidence>
<evidence type="ECO:0000313" key="10">
    <source>
        <dbReference type="Proteomes" id="UP000727407"/>
    </source>
</evidence>
<dbReference type="SUPFAM" id="SSF52058">
    <property type="entry name" value="L domain-like"/>
    <property type="match status" value="1"/>
</dbReference>
<proteinExistence type="predicted"/>
<evidence type="ECO:0000313" key="9">
    <source>
        <dbReference type="EMBL" id="KAF5894771.1"/>
    </source>
</evidence>
<keyword evidence="10" id="KW-1185">Reference proteome</keyword>
<keyword evidence="4 7" id="KW-1133">Transmembrane helix</keyword>
<dbReference type="InterPro" id="IPR032675">
    <property type="entry name" value="LRR_dom_sf"/>
</dbReference>
<dbReference type="OrthoDB" id="1421090at2759"/>
<dbReference type="PANTHER" id="PTHR24365">
    <property type="entry name" value="TOLL-LIKE RECEPTOR"/>
    <property type="match status" value="1"/>
</dbReference>
<dbReference type="GO" id="GO:0038023">
    <property type="term" value="F:signaling receptor activity"/>
    <property type="evidence" value="ECO:0007669"/>
    <property type="project" value="TreeGrafter"/>
</dbReference>
<dbReference type="GO" id="GO:0005886">
    <property type="term" value="C:plasma membrane"/>
    <property type="evidence" value="ECO:0007669"/>
    <property type="project" value="TreeGrafter"/>
</dbReference>
<comment type="subcellular location">
    <subcellularLocation>
        <location evidence="1">Membrane</location>
        <topology evidence="1">Single-pass membrane protein</topology>
    </subcellularLocation>
</comment>
<dbReference type="Gene3D" id="3.40.50.10140">
    <property type="entry name" value="Toll/interleukin-1 receptor homology (TIR) domain"/>
    <property type="match status" value="1"/>
</dbReference>
<dbReference type="InterPro" id="IPR035897">
    <property type="entry name" value="Toll_tir_struct_dom_sf"/>
</dbReference>
<evidence type="ECO:0000259" key="8">
    <source>
        <dbReference type="PROSITE" id="PS50104"/>
    </source>
</evidence>
<keyword evidence="9" id="KW-0675">Receptor</keyword>
<dbReference type="SUPFAM" id="SSF52200">
    <property type="entry name" value="Toll/Interleukin receptor TIR domain"/>
    <property type="match status" value="1"/>
</dbReference>
<evidence type="ECO:0000256" key="7">
    <source>
        <dbReference type="SAM" id="Phobius"/>
    </source>
</evidence>
<keyword evidence="3" id="KW-0732">Signal</keyword>
<gene>
    <name evidence="9" type="primary">Tlr13</name>
    <name evidence="9" type="ORF">DAT39_015534</name>
</gene>
<feature type="non-terminal residue" evidence="9">
    <location>
        <position position="461"/>
    </location>
</feature>
<dbReference type="Gene3D" id="3.80.10.10">
    <property type="entry name" value="Ribonuclease Inhibitor"/>
    <property type="match status" value="1"/>
</dbReference>